<proteinExistence type="predicted"/>
<organism evidence="1 2">
    <name type="scientific">Oryza sativa subsp. japonica</name>
    <name type="common">Rice</name>
    <dbReference type="NCBI Taxonomy" id="39947"/>
    <lineage>
        <taxon>Eukaryota</taxon>
        <taxon>Viridiplantae</taxon>
        <taxon>Streptophyta</taxon>
        <taxon>Embryophyta</taxon>
        <taxon>Tracheophyta</taxon>
        <taxon>Spermatophyta</taxon>
        <taxon>Magnoliopsida</taxon>
        <taxon>Liliopsida</taxon>
        <taxon>Poales</taxon>
        <taxon>Poaceae</taxon>
        <taxon>BOP clade</taxon>
        <taxon>Oryzoideae</taxon>
        <taxon>Oryzeae</taxon>
        <taxon>Oryzinae</taxon>
        <taxon>Oryza</taxon>
        <taxon>Oryza sativa</taxon>
    </lineage>
</organism>
<accession>Q2R6U5</accession>
<dbReference type="EMBL" id="AC136448">
    <property type="protein sequence ID" value="AAX96157.1"/>
    <property type="molecule type" value="Genomic_DNA"/>
</dbReference>
<sequence>MENLTEEQQYWLEGQAHQFQHGGAHQYRLMKADCKKQRKIGFGVIKTRNFEAGVPICFEEKIEYTGLGELLSSYAGPNLDEMRACQSV</sequence>
<protein>
    <submittedName>
        <fullName evidence="1">Uncharacterized protein</fullName>
    </submittedName>
</protein>
<name>Q2R6U5_ORYSJ</name>
<evidence type="ECO:0000313" key="1">
    <source>
        <dbReference type="EMBL" id="AAX96157.1"/>
    </source>
</evidence>
<reference evidence="2" key="2">
    <citation type="journal article" date="2008" name="Nucleic Acids Res.">
        <title>The rice annotation project database (RAP-DB): 2008 update.</title>
        <authorList>
            <consortium name="The rice annotation project (RAP)"/>
        </authorList>
    </citation>
    <scope>GENOME REANNOTATION</scope>
    <source>
        <strain evidence="2">cv. Nipponbare</strain>
    </source>
</reference>
<evidence type="ECO:0000313" key="2">
    <source>
        <dbReference type="Proteomes" id="UP000000763"/>
    </source>
</evidence>
<dbReference type="AlphaFoldDB" id="Q2R6U5"/>
<gene>
    <name evidence="1" type="ordered locus">LOC_Os11g18850</name>
</gene>
<reference evidence="2" key="1">
    <citation type="journal article" date="2005" name="Nature">
        <title>The map-based sequence of the rice genome.</title>
        <authorList>
            <consortium name="International rice genome sequencing project (IRGSP)"/>
            <person name="Matsumoto T."/>
            <person name="Wu J."/>
            <person name="Kanamori H."/>
            <person name="Katayose Y."/>
            <person name="Fujisawa M."/>
            <person name="Namiki N."/>
            <person name="Mizuno H."/>
            <person name="Yamamoto K."/>
            <person name="Antonio B.A."/>
            <person name="Baba T."/>
            <person name="Sakata K."/>
            <person name="Nagamura Y."/>
            <person name="Aoki H."/>
            <person name="Arikawa K."/>
            <person name="Arita K."/>
            <person name="Bito T."/>
            <person name="Chiden Y."/>
            <person name="Fujitsuka N."/>
            <person name="Fukunaka R."/>
            <person name="Hamada M."/>
            <person name="Harada C."/>
            <person name="Hayashi A."/>
            <person name="Hijishita S."/>
            <person name="Honda M."/>
            <person name="Hosokawa S."/>
            <person name="Ichikawa Y."/>
            <person name="Idonuma A."/>
            <person name="Iijima M."/>
            <person name="Ikeda M."/>
            <person name="Ikeno M."/>
            <person name="Ito K."/>
            <person name="Ito S."/>
            <person name="Ito T."/>
            <person name="Ito Y."/>
            <person name="Ito Y."/>
            <person name="Iwabuchi A."/>
            <person name="Kamiya K."/>
            <person name="Karasawa W."/>
            <person name="Kurita K."/>
            <person name="Katagiri S."/>
            <person name="Kikuta A."/>
            <person name="Kobayashi H."/>
            <person name="Kobayashi N."/>
            <person name="Machita K."/>
            <person name="Maehara T."/>
            <person name="Masukawa M."/>
            <person name="Mizubayashi T."/>
            <person name="Mukai Y."/>
            <person name="Nagasaki H."/>
            <person name="Nagata Y."/>
            <person name="Naito S."/>
            <person name="Nakashima M."/>
            <person name="Nakama Y."/>
            <person name="Nakamichi Y."/>
            <person name="Nakamura M."/>
            <person name="Meguro A."/>
            <person name="Negishi M."/>
            <person name="Ohta I."/>
            <person name="Ohta T."/>
            <person name="Okamoto M."/>
            <person name="Ono N."/>
            <person name="Saji S."/>
            <person name="Sakaguchi M."/>
            <person name="Sakai K."/>
            <person name="Shibata M."/>
            <person name="Shimokawa T."/>
            <person name="Song J."/>
            <person name="Takazaki Y."/>
            <person name="Terasawa K."/>
            <person name="Tsugane M."/>
            <person name="Tsuji K."/>
            <person name="Ueda S."/>
            <person name="Waki K."/>
            <person name="Yamagata H."/>
            <person name="Yamamoto M."/>
            <person name="Yamamoto S."/>
            <person name="Yamane H."/>
            <person name="Yoshiki S."/>
            <person name="Yoshihara R."/>
            <person name="Yukawa K."/>
            <person name="Zhong H."/>
            <person name="Yano M."/>
            <person name="Yuan Q."/>
            <person name="Ouyang S."/>
            <person name="Liu J."/>
            <person name="Jones K.M."/>
            <person name="Gansberger K."/>
            <person name="Moffat K."/>
            <person name="Hill J."/>
            <person name="Bera J."/>
            <person name="Fadrosh D."/>
            <person name="Jin S."/>
            <person name="Johri S."/>
            <person name="Kim M."/>
            <person name="Overton L."/>
            <person name="Reardon M."/>
            <person name="Tsitrin T."/>
            <person name="Vuong H."/>
            <person name="Weaver B."/>
            <person name="Ciecko A."/>
            <person name="Tallon L."/>
            <person name="Jackson J."/>
            <person name="Pai G."/>
            <person name="Aken S.V."/>
            <person name="Utterback T."/>
            <person name="Reidmuller S."/>
            <person name="Feldblyum T."/>
            <person name="Hsiao J."/>
            <person name="Zismann V."/>
            <person name="Iobst S."/>
            <person name="de Vazeille A.R."/>
            <person name="Buell C.R."/>
            <person name="Ying K."/>
            <person name="Li Y."/>
            <person name="Lu T."/>
            <person name="Huang Y."/>
            <person name="Zhao Q."/>
            <person name="Feng Q."/>
            <person name="Zhang L."/>
            <person name="Zhu J."/>
            <person name="Weng Q."/>
            <person name="Mu J."/>
            <person name="Lu Y."/>
            <person name="Fan D."/>
            <person name="Liu Y."/>
            <person name="Guan J."/>
            <person name="Zhang Y."/>
            <person name="Yu S."/>
            <person name="Liu X."/>
            <person name="Zhang Y."/>
            <person name="Hong G."/>
            <person name="Han B."/>
            <person name="Choisne N."/>
            <person name="Demange N."/>
            <person name="Orjeda G."/>
            <person name="Samain S."/>
            <person name="Cattolico L."/>
            <person name="Pelletier E."/>
            <person name="Couloux A."/>
            <person name="Segurens B."/>
            <person name="Wincker P."/>
            <person name="D'Hont A."/>
            <person name="Scarpelli C."/>
            <person name="Weissenbach J."/>
            <person name="Salanoubat M."/>
            <person name="Quetier F."/>
            <person name="Yu Y."/>
            <person name="Kim H.R."/>
            <person name="Rambo T."/>
            <person name="Currie J."/>
            <person name="Collura K."/>
            <person name="Luo M."/>
            <person name="Yang T."/>
            <person name="Ammiraju J.S.S."/>
            <person name="Engler F."/>
            <person name="Soderlund C."/>
            <person name="Wing R.A."/>
            <person name="Palmer L.E."/>
            <person name="de la Bastide M."/>
            <person name="Spiegel L."/>
            <person name="Nascimento L."/>
            <person name="Zutavern T."/>
            <person name="O'Shaughnessy A."/>
            <person name="Dike S."/>
            <person name="Dedhia N."/>
            <person name="Preston R."/>
            <person name="Balija V."/>
            <person name="McCombie W.R."/>
            <person name="Chow T."/>
            <person name="Chen H."/>
            <person name="Chung M."/>
            <person name="Chen C."/>
            <person name="Shaw J."/>
            <person name="Wu H."/>
            <person name="Hsiao K."/>
            <person name="Chao Y."/>
            <person name="Chu M."/>
            <person name="Cheng C."/>
            <person name="Hour A."/>
            <person name="Lee P."/>
            <person name="Lin S."/>
            <person name="Lin Y."/>
            <person name="Liou J."/>
            <person name="Liu S."/>
            <person name="Hsing Y."/>
            <person name="Raghuvanshi S."/>
            <person name="Mohanty A."/>
            <person name="Bharti A.K."/>
            <person name="Gaur A."/>
            <person name="Gupta V."/>
            <person name="Kumar D."/>
            <person name="Ravi V."/>
            <person name="Vij S."/>
            <person name="Kapur A."/>
            <person name="Khurana P."/>
            <person name="Khurana P."/>
            <person name="Khurana J.P."/>
            <person name="Tyagi A.K."/>
            <person name="Gaikwad K."/>
            <person name="Singh A."/>
            <person name="Dalal V."/>
            <person name="Srivastava S."/>
            <person name="Dixit A."/>
            <person name="Pal A.K."/>
            <person name="Ghazi I.A."/>
            <person name="Yadav M."/>
            <person name="Pandit A."/>
            <person name="Bhargava A."/>
            <person name="Sureshbabu K."/>
            <person name="Batra K."/>
            <person name="Sharma T.R."/>
            <person name="Mohapatra T."/>
            <person name="Singh N.K."/>
            <person name="Messing J."/>
            <person name="Nelson A.B."/>
            <person name="Fuks G."/>
            <person name="Kavchok S."/>
            <person name="Keizer G."/>
            <person name="Linton E."/>
            <person name="Llaca V."/>
            <person name="Song R."/>
            <person name="Tanyolac B."/>
            <person name="Young S."/>
            <person name="Ho-Il K."/>
            <person name="Hahn J.H."/>
            <person name="Sangsakoo G."/>
            <person name="Vanavichit A."/>
            <person name="de Mattos Luiz.A.T."/>
            <person name="Zimmer P.D."/>
            <person name="Malone G."/>
            <person name="Dellagostin O."/>
            <person name="de Oliveira A.C."/>
            <person name="Bevan M."/>
            <person name="Bancroft I."/>
            <person name="Minx P."/>
            <person name="Cordum H."/>
            <person name="Wilson R."/>
            <person name="Cheng Z."/>
            <person name="Jin W."/>
            <person name="Jiang J."/>
            <person name="Leong S.A."/>
            <person name="Iwama H."/>
            <person name="Gojobori T."/>
            <person name="Itoh T."/>
            <person name="Niimura Y."/>
            <person name="Fujii Y."/>
            <person name="Habara T."/>
            <person name="Sakai H."/>
            <person name="Sato Y."/>
            <person name="Wilson G."/>
            <person name="Kumar K."/>
            <person name="McCouch S."/>
            <person name="Juretic N."/>
            <person name="Hoen D."/>
            <person name="Wright S."/>
            <person name="Bruskiewich R."/>
            <person name="Bureau T."/>
            <person name="Miyao A."/>
            <person name="Hirochika H."/>
            <person name="Nishikawa T."/>
            <person name="Kadowaki K."/>
            <person name="Sugiura M."/>
            <person name="Burr B."/>
            <person name="Sasaki T."/>
        </authorList>
    </citation>
    <scope>NUCLEOTIDE SEQUENCE [LARGE SCALE GENOMIC DNA]</scope>
    <source>
        <strain evidence="2">cv. Nipponbare</strain>
    </source>
</reference>
<dbReference type="Proteomes" id="UP000000763">
    <property type="component" value="Chromosome 11"/>
</dbReference>